<dbReference type="InterPro" id="IPR023614">
    <property type="entry name" value="Porin_dom_sf"/>
</dbReference>
<gene>
    <name evidence="2" type="ORF">G0P99_05535</name>
</gene>
<dbReference type="AlphaFoldDB" id="A0A6B2NN54"/>
<organism evidence="2">
    <name type="scientific">Ruegeria sp. PrR005</name>
    <dbReference type="NCBI Taxonomy" id="2706882"/>
    <lineage>
        <taxon>Bacteria</taxon>
        <taxon>Pseudomonadati</taxon>
        <taxon>Pseudomonadota</taxon>
        <taxon>Alphaproteobacteria</taxon>
        <taxon>Rhodobacterales</taxon>
        <taxon>Roseobacteraceae</taxon>
        <taxon>Ruegeria</taxon>
    </lineage>
</organism>
<feature type="signal peptide" evidence="1">
    <location>
        <begin position="1"/>
        <end position="28"/>
    </location>
</feature>
<evidence type="ECO:0008006" key="3">
    <source>
        <dbReference type="Google" id="ProtNLM"/>
    </source>
</evidence>
<comment type="caution">
    <text evidence="2">The sequence shown here is derived from an EMBL/GenBank/DDBJ whole genome shotgun (WGS) entry which is preliminary data.</text>
</comment>
<name>A0A6B2NN54_9RHOB</name>
<sequence length="420" mass="46124">MELALKSFCLSSLAAAVLAIGLVSPATAQDRPGAYQLIPNAVATDVTYSSAMIDRQDNVTNKVALALRARQNDILLQNRLYLGGRAFGSVIHENTNTAGKYPILSRLPPTHKPGTSDTYGVVNEITLNATLTLPMVTAFVQGEYTEVEYPGQDDIQLRKYWIAIGDLNVSPFYLAFGRKTVNFGNFATYAPFTHSHSNHYFWAQTKDPLIELGYVSDRTLASFSLIPGHRGLRVVNTPDNDGDYENYAINVSHRLDIGNDLDLTLGGGFLRGTIYDSTIAHHPPTAGINRVWNSAYDLNATLSGQNFDVMAEFTETTNTWPATGHSVRAMTVQGRYRSMLLGKPTTYSLSASRGVQGADGTRWEKMDQVILGVEMQMNPHFRLGAEYMFNDGFVPLIMPTVVADDGVRSHTVIVGAKLDF</sequence>
<proteinExistence type="predicted"/>
<dbReference type="SUPFAM" id="SSF56935">
    <property type="entry name" value="Porins"/>
    <property type="match status" value="1"/>
</dbReference>
<feature type="chain" id="PRO_5025661214" description="Porin" evidence="1">
    <location>
        <begin position="29"/>
        <end position="420"/>
    </location>
</feature>
<reference evidence="2" key="1">
    <citation type="submission" date="2020-02" db="EMBL/GenBank/DDBJ databases">
        <title>Delineation of the pyrene-degrading pathway in Roseobacter clade bacteria by genomic analysis.</title>
        <authorList>
            <person name="Zhou H."/>
            <person name="Wang H."/>
        </authorList>
    </citation>
    <scope>NUCLEOTIDE SEQUENCE</scope>
    <source>
        <strain evidence="2">PrR005</strain>
    </source>
</reference>
<keyword evidence="1" id="KW-0732">Signal</keyword>
<protein>
    <recommendedName>
        <fullName evidence="3">Porin</fullName>
    </recommendedName>
</protein>
<accession>A0A6B2NN54</accession>
<evidence type="ECO:0000256" key="1">
    <source>
        <dbReference type="SAM" id="SignalP"/>
    </source>
</evidence>
<evidence type="ECO:0000313" key="2">
    <source>
        <dbReference type="EMBL" id="NDW44413.1"/>
    </source>
</evidence>
<dbReference type="EMBL" id="JAAGOX010000008">
    <property type="protein sequence ID" value="NDW44413.1"/>
    <property type="molecule type" value="Genomic_DNA"/>
</dbReference>
<dbReference type="Gene3D" id="2.40.160.10">
    <property type="entry name" value="Porin"/>
    <property type="match status" value="1"/>
</dbReference>